<evidence type="ECO:0000313" key="2">
    <source>
        <dbReference type="EMBL" id="CDJ53574.1"/>
    </source>
</evidence>
<accession>U6LYB9</accession>
<evidence type="ECO:0000256" key="1">
    <source>
        <dbReference type="SAM" id="MobiDB-lite"/>
    </source>
</evidence>
<dbReference type="AlphaFoldDB" id="U6LYB9"/>
<gene>
    <name evidence="2" type="ORF">EBH_0018790</name>
</gene>
<sequence length="213" mass="23626">MEIVTDPFIAEVRDRHEASHESRGQSVVHLHALSDIQASKASSYVAQRPADEQKFLFEREKEEGGPVKPFERPDLFKTIFHPPTRQLLVEVMRFTDHSQKARKGFSGRFAVQEPEGVQLQVDVRLEEEGKSWHMEDTVELLAGYLEAAVHGSIGEAQEKGGASERSFSLFSFTGDGRIDFFVRATVSQDGKEETAQNSGGEPPTKADAAVGPE</sequence>
<proteinExistence type="predicted"/>
<dbReference type="VEuPathDB" id="ToxoDB:EBH_0018790"/>
<evidence type="ECO:0000313" key="3">
    <source>
        <dbReference type="Proteomes" id="UP000030750"/>
    </source>
</evidence>
<feature type="region of interest" description="Disordered" evidence="1">
    <location>
        <begin position="188"/>
        <end position="213"/>
    </location>
</feature>
<name>U6LYB9_9EIME</name>
<protein>
    <submittedName>
        <fullName evidence="2">Uncharacterized protein</fullName>
    </submittedName>
</protein>
<dbReference type="OrthoDB" id="348022at2759"/>
<reference evidence="2" key="1">
    <citation type="submission" date="2013-10" db="EMBL/GenBank/DDBJ databases">
        <title>Genomic analysis of the causative agents of coccidiosis in chickens.</title>
        <authorList>
            <person name="Reid A.J."/>
            <person name="Blake D."/>
            <person name="Billington K."/>
            <person name="Browne H."/>
            <person name="Dunn M."/>
            <person name="Hung S."/>
            <person name="Kawahara F."/>
            <person name="Miranda-Saavedra D."/>
            <person name="Mourier T."/>
            <person name="Nagra H."/>
            <person name="Otto T.D."/>
            <person name="Rawlings N."/>
            <person name="Sanchez A."/>
            <person name="Sanders M."/>
            <person name="Subramaniam C."/>
            <person name="Tay Y."/>
            <person name="Dear P."/>
            <person name="Doerig C."/>
            <person name="Gruber A."/>
            <person name="Parkinson J."/>
            <person name="Shirley M."/>
            <person name="Wan K.L."/>
            <person name="Berriman M."/>
            <person name="Tomley F."/>
            <person name="Pain A."/>
        </authorList>
    </citation>
    <scope>NUCLEOTIDE SEQUENCE [LARGE SCALE GENOMIC DNA]</scope>
    <source>
        <strain evidence="2">Houghton</strain>
    </source>
</reference>
<reference evidence="2" key="2">
    <citation type="submission" date="2013-10" db="EMBL/GenBank/DDBJ databases">
        <authorList>
            <person name="Aslett M."/>
        </authorList>
    </citation>
    <scope>NUCLEOTIDE SEQUENCE [LARGE SCALE GENOMIC DNA]</scope>
    <source>
        <strain evidence="2">Houghton</strain>
    </source>
</reference>
<dbReference type="EMBL" id="HG713363">
    <property type="protein sequence ID" value="CDJ53574.1"/>
    <property type="molecule type" value="Genomic_DNA"/>
</dbReference>
<organism evidence="2 3">
    <name type="scientific">Eimeria brunetti</name>
    <dbReference type="NCBI Taxonomy" id="51314"/>
    <lineage>
        <taxon>Eukaryota</taxon>
        <taxon>Sar</taxon>
        <taxon>Alveolata</taxon>
        <taxon>Apicomplexa</taxon>
        <taxon>Conoidasida</taxon>
        <taxon>Coccidia</taxon>
        <taxon>Eucoccidiorida</taxon>
        <taxon>Eimeriorina</taxon>
        <taxon>Eimeriidae</taxon>
        <taxon>Eimeria</taxon>
    </lineage>
</organism>
<dbReference type="Proteomes" id="UP000030750">
    <property type="component" value="Unassembled WGS sequence"/>
</dbReference>
<keyword evidence="3" id="KW-1185">Reference proteome</keyword>